<dbReference type="Proteomes" id="UP001259659">
    <property type="component" value="Unassembled WGS sequence"/>
</dbReference>
<dbReference type="RefSeq" id="WP_310917570.1">
    <property type="nucleotide sequence ID" value="NZ_JAMQON010000001.1"/>
</dbReference>
<protein>
    <recommendedName>
        <fullName evidence="1">DUF7509 domain-containing protein</fullName>
    </recommendedName>
</protein>
<comment type="caution">
    <text evidence="2">The sequence shown here is derived from an EMBL/GenBank/DDBJ whole genome shotgun (WGS) entry which is preliminary data.</text>
</comment>
<keyword evidence="3" id="KW-1185">Reference proteome</keyword>
<name>A0ABU2F6V5_9EURY</name>
<sequence>MRARIKSALGEVAYGDFLVYLMGPYTTFDVADIVPEGVDPESVSLSAASASDGELDAMLSTLRSIQGTLREDPGVNAFLAIDPDIPLSEMDAASQSIRFARASNATLFVVPAMGDKLGVGMEVGSVLEDLDDPDRERVLFAHEDAVSSAMIRAISQRWDARVVSYETEAELVDAVRQFVADLMNRELYGDLPRKTTRDG</sequence>
<dbReference type="InterPro" id="IPR055931">
    <property type="entry name" value="DUF7509"/>
</dbReference>
<accession>A0ABU2F6V5</accession>
<evidence type="ECO:0000313" key="2">
    <source>
        <dbReference type="EMBL" id="MDS0258008.1"/>
    </source>
</evidence>
<evidence type="ECO:0000313" key="3">
    <source>
        <dbReference type="Proteomes" id="UP001259659"/>
    </source>
</evidence>
<feature type="domain" description="DUF7509" evidence="1">
    <location>
        <begin position="2"/>
        <end position="193"/>
    </location>
</feature>
<proteinExistence type="predicted"/>
<organism evidence="2 3">
    <name type="scientific">Haloarcula saliterrae</name>
    <dbReference type="NCBI Taxonomy" id="2950534"/>
    <lineage>
        <taxon>Archaea</taxon>
        <taxon>Methanobacteriati</taxon>
        <taxon>Methanobacteriota</taxon>
        <taxon>Stenosarchaea group</taxon>
        <taxon>Halobacteria</taxon>
        <taxon>Halobacteriales</taxon>
        <taxon>Haloarculaceae</taxon>
        <taxon>Haloarcula</taxon>
    </lineage>
</organism>
<evidence type="ECO:0000259" key="1">
    <source>
        <dbReference type="Pfam" id="PF24349"/>
    </source>
</evidence>
<dbReference type="EMBL" id="JAMQON010000001">
    <property type="protein sequence ID" value="MDS0258008.1"/>
    <property type="molecule type" value="Genomic_DNA"/>
</dbReference>
<reference evidence="2 3" key="1">
    <citation type="submission" date="2022-06" db="EMBL/GenBank/DDBJ databases">
        <title>Haloarcula sp. a new haloarchaeum isolate from saline soil.</title>
        <authorList>
            <person name="Strakova D."/>
            <person name="Galisteo C."/>
            <person name="Sanchez-Porro C."/>
            <person name="Ventosa A."/>
        </authorList>
    </citation>
    <scope>NUCLEOTIDE SEQUENCE [LARGE SCALE GENOMIC DNA]</scope>
    <source>
        <strain evidence="2 3">S1CR25-12</strain>
    </source>
</reference>
<dbReference type="Pfam" id="PF24349">
    <property type="entry name" value="DUF7509"/>
    <property type="match status" value="1"/>
</dbReference>
<gene>
    <name evidence="2" type="ORF">NDI56_01145</name>
</gene>